<keyword evidence="4" id="KW-1185">Reference proteome</keyword>
<reference evidence="3" key="1">
    <citation type="journal article" date="2021" name="Nat. Commun.">
        <title>Genetic determinants of endophytism in the Arabidopsis root mycobiome.</title>
        <authorList>
            <person name="Mesny F."/>
            <person name="Miyauchi S."/>
            <person name="Thiergart T."/>
            <person name="Pickel B."/>
            <person name="Atanasova L."/>
            <person name="Karlsson M."/>
            <person name="Huettel B."/>
            <person name="Barry K.W."/>
            <person name="Haridas S."/>
            <person name="Chen C."/>
            <person name="Bauer D."/>
            <person name="Andreopoulos W."/>
            <person name="Pangilinan J."/>
            <person name="LaButti K."/>
            <person name="Riley R."/>
            <person name="Lipzen A."/>
            <person name="Clum A."/>
            <person name="Drula E."/>
            <person name="Henrissat B."/>
            <person name="Kohler A."/>
            <person name="Grigoriev I.V."/>
            <person name="Martin F.M."/>
            <person name="Hacquard S."/>
        </authorList>
    </citation>
    <scope>NUCLEOTIDE SEQUENCE</scope>
    <source>
        <strain evidence="3">MPI-CAGE-CH-0230</strain>
    </source>
</reference>
<evidence type="ECO:0000313" key="4">
    <source>
        <dbReference type="Proteomes" id="UP000756346"/>
    </source>
</evidence>
<dbReference type="RefSeq" id="XP_046017893.1">
    <property type="nucleotide sequence ID" value="XM_046152129.1"/>
</dbReference>
<sequence>MDPERNMQARPEDAGPVRESKEKSSSSSVPSIAVRHLSTPSRVFSCYVLVAAIFTTAVIAIAATSLFLRGFDGMVVMISDLPKAPGAAADMPNPMTALASGPPHTLSTALHSSLLGFGLGRYEFSIDPRTHVLRRRELHAAEVRQRFGNDTRESVRENPQLRRILDDPSGGEWQAYDQDGTTRFLTAPVVVSSPALFAPGSGDPLRHHMLALEYGTGAVLQAVYHPQKGSSKGTQDQEELSKAWARPWAQGTPGSWAWDSAGGGPFAWQPTISLTRMVAPTGAGQDFLDVFAVTADGALMKRCYTVNDRNAGGWLSGWVELGRGFVGEVSLEANYYLQDKRRGLVVHAVAIKGGEYQHAVAKAGPRPWDGEWDRLGRPDECRDLAPDQLGYPVVVVWGPLEAEIIVVCGGKIRHKIRDAAGQWSAKWEPFGRGVDRHDRVEDMTLETHGLSSDGFVWKTLAVQVKDSDKAYQIRRAKPDDPFKAWPGLPSGTLMFHWDDWRSF</sequence>
<feature type="transmembrane region" description="Helical" evidence="2">
    <location>
        <begin position="44"/>
        <end position="68"/>
    </location>
</feature>
<evidence type="ECO:0000256" key="2">
    <source>
        <dbReference type="SAM" id="Phobius"/>
    </source>
</evidence>
<dbReference type="GeneID" id="70181675"/>
<comment type="caution">
    <text evidence="3">The sequence shown here is derived from an EMBL/GenBank/DDBJ whole genome shotgun (WGS) entry which is preliminary data.</text>
</comment>
<protein>
    <recommendedName>
        <fullName evidence="5">Fucose-specific lectin</fullName>
    </recommendedName>
</protein>
<organism evidence="3 4">
    <name type="scientific">Microdochium trichocladiopsis</name>
    <dbReference type="NCBI Taxonomy" id="1682393"/>
    <lineage>
        <taxon>Eukaryota</taxon>
        <taxon>Fungi</taxon>
        <taxon>Dikarya</taxon>
        <taxon>Ascomycota</taxon>
        <taxon>Pezizomycotina</taxon>
        <taxon>Sordariomycetes</taxon>
        <taxon>Xylariomycetidae</taxon>
        <taxon>Xylariales</taxon>
        <taxon>Microdochiaceae</taxon>
        <taxon>Microdochium</taxon>
    </lineage>
</organism>
<dbReference type="AlphaFoldDB" id="A0A9P9BV14"/>
<feature type="region of interest" description="Disordered" evidence="1">
    <location>
        <begin position="1"/>
        <end position="32"/>
    </location>
</feature>
<keyword evidence="2" id="KW-0472">Membrane</keyword>
<evidence type="ECO:0000256" key="1">
    <source>
        <dbReference type="SAM" id="MobiDB-lite"/>
    </source>
</evidence>
<name>A0A9P9BV14_9PEZI</name>
<gene>
    <name evidence="3" type="ORF">B0I36DRAFT_309476</name>
</gene>
<proteinExistence type="predicted"/>
<keyword evidence="2" id="KW-0812">Transmembrane</keyword>
<dbReference type="EMBL" id="JAGTJQ010000001">
    <property type="protein sequence ID" value="KAH7039838.1"/>
    <property type="molecule type" value="Genomic_DNA"/>
</dbReference>
<evidence type="ECO:0000313" key="3">
    <source>
        <dbReference type="EMBL" id="KAH7039838.1"/>
    </source>
</evidence>
<accession>A0A9P9BV14</accession>
<evidence type="ECO:0008006" key="5">
    <source>
        <dbReference type="Google" id="ProtNLM"/>
    </source>
</evidence>
<feature type="compositionally biased region" description="Basic and acidic residues" evidence="1">
    <location>
        <begin position="1"/>
        <end position="24"/>
    </location>
</feature>
<keyword evidence="2" id="KW-1133">Transmembrane helix</keyword>
<dbReference type="OrthoDB" id="10497236at2759"/>
<dbReference type="Proteomes" id="UP000756346">
    <property type="component" value="Unassembled WGS sequence"/>
</dbReference>